<evidence type="ECO:0000256" key="8">
    <source>
        <dbReference type="ARBA" id="ARBA00023098"/>
    </source>
</evidence>
<proteinExistence type="predicted"/>
<evidence type="ECO:0000256" key="10">
    <source>
        <dbReference type="SAM" id="MobiDB-lite"/>
    </source>
</evidence>
<dbReference type="PROSITE" id="PS00118">
    <property type="entry name" value="PA2_HIS"/>
    <property type="match status" value="1"/>
</dbReference>
<keyword evidence="4" id="KW-0964">Secreted</keyword>
<dbReference type="GO" id="GO:0005576">
    <property type="term" value="C:extracellular region"/>
    <property type="evidence" value="ECO:0007669"/>
    <property type="project" value="UniProtKB-SubCell"/>
</dbReference>
<dbReference type="AlphaFoldDB" id="A0AAN7RZH4"/>
<comment type="subcellular location">
    <subcellularLocation>
        <location evidence="2">Secreted</location>
    </subcellularLocation>
</comment>
<dbReference type="GO" id="GO:0006644">
    <property type="term" value="P:phospholipid metabolic process"/>
    <property type="evidence" value="ECO:0007669"/>
    <property type="project" value="InterPro"/>
</dbReference>
<gene>
    <name evidence="13" type="ORF">QYF61_005884</name>
</gene>
<dbReference type="SMART" id="SM00085">
    <property type="entry name" value="PA2c"/>
    <property type="match status" value="1"/>
</dbReference>
<evidence type="ECO:0000256" key="5">
    <source>
        <dbReference type="ARBA" id="ARBA00022723"/>
    </source>
</evidence>
<evidence type="ECO:0000313" key="13">
    <source>
        <dbReference type="EMBL" id="KAK4813018.1"/>
    </source>
</evidence>
<protein>
    <recommendedName>
        <fullName evidence="3">phospholipase A2</fullName>
        <ecNumber evidence="3">3.1.1.4</ecNumber>
    </recommendedName>
</protein>
<dbReference type="InterPro" id="IPR036444">
    <property type="entry name" value="PLipase_A2_dom_sf"/>
</dbReference>
<evidence type="ECO:0000256" key="2">
    <source>
        <dbReference type="ARBA" id="ARBA00004613"/>
    </source>
</evidence>
<evidence type="ECO:0000256" key="1">
    <source>
        <dbReference type="ARBA" id="ARBA00001913"/>
    </source>
</evidence>
<keyword evidence="7" id="KW-0106">Calcium</keyword>
<feature type="region of interest" description="Disordered" evidence="10">
    <location>
        <begin position="353"/>
        <end position="401"/>
    </location>
</feature>
<evidence type="ECO:0000313" key="14">
    <source>
        <dbReference type="Proteomes" id="UP001333110"/>
    </source>
</evidence>
<dbReference type="EC" id="3.1.1.4" evidence="3"/>
<keyword evidence="9" id="KW-1015">Disulfide bond</keyword>
<dbReference type="GO" id="GO:0004623">
    <property type="term" value="F:phospholipase A2 activity"/>
    <property type="evidence" value="ECO:0007669"/>
    <property type="project" value="UniProtKB-EC"/>
</dbReference>
<evidence type="ECO:0000256" key="4">
    <source>
        <dbReference type="ARBA" id="ARBA00022525"/>
    </source>
</evidence>
<organism evidence="13 14">
    <name type="scientific">Mycteria americana</name>
    <name type="common">Wood stork</name>
    <dbReference type="NCBI Taxonomy" id="33587"/>
    <lineage>
        <taxon>Eukaryota</taxon>
        <taxon>Metazoa</taxon>
        <taxon>Chordata</taxon>
        <taxon>Craniata</taxon>
        <taxon>Vertebrata</taxon>
        <taxon>Euteleostomi</taxon>
        <taxon>Archelosauria</taxon>
        <taxon>Archosauria</taxon>
        <taxon>Dinosauria</taxon>
        <taxon>Saurischia</taxon>
        <taxon>Theropoda</taxon>
        <taxon>Coelurosauria</taxon>
        <taxon>Aves</taxon>
        <taxon>Neognathae</taxon>
        <taxon>Neoaves</taxon>
        <taxon>Aequornithes</taxon>
        <taxon>Ciconiiformes</taxon>
        <taxon>Ciconiidae</taxon>
        <taxon>Mycteria</taxon>
    </lineage>
</organism>
<comment type="caution">
    <text evidence="13">The sequence shown here is derived from an EMBL/GenBank/DDBJ whole genome shotgun (WGS) entry which is preliminary data.</text>
</comment>
<evidence type="ECO:0000256" key="9">
    <source>
        <dbReference type="ARBA" id="ARBA00023157"/>
    </source>
</evidence>
<dbReference type="InterPro" id="IPR033113">
    <property type="entry name" value="PLA2_histidine"/>
</dbReference>
<feature type="compositionally biased region" description="Basic residues" evidence="10">
    <location>
        <begin position="269"/>
        <end position="282"/>
    </location>
</feature>
<feature type="region of interest" description="Disordered" evidence="10">
    <location>
        <begin position="257"/>
        <end position="339"/>
    </location>
</feature>
<dbReference type="Pfam" id="PF05826">
    <property type="entry name" value="Phospholip_A2_2"/>
    <property type="match status" value="2"/>
</dbReference>
<keyword evidence="5" id="KW-0479">Metal-binding</keyword>
<dbReference type="CDD" id="cd04704">
    <property type="entry name" value="PLA2_bee_venom_like"/>
    <property type="match status" value="1"/>
</dbReference>
<accession>A0AAN7RZH4</accession>
<dbReference type="Proteomes" id="UP001333110">
    <property type="component" value="Unassembled WGS sequence"/>
</dbReference>
<dbReference type="GO" id="GO:0050482">
    <property type="term" value="P:arachidonate secretion"/>
    <property type="evidence" value="ECO:0007669"/>
    <property type="project" value="InterPro"/>
</dbReference>
<reference evidence="13 14" key="1">
    <citation type="journal article" date="2023" name="J. Hered.">
        <title>Chromosome-level genome of the wood stork (Mycteria americana) provides insight into avian chromosome evolution.</title>
        <authorList>
            <person name="Flamio R. Jr."/>
            <person name="Ramstad K.M."/>
        </authorList>
    </citation>
    <scope>NUCLEOTIDE SEQUENCE [LARGE SCALE GENOMIC DNA]</scope>
    <source>
        <strain evidence="13">JAX WOST 10</strain>
    </source>
</reference>
<feature type="signal peptide" evidence="11">
    <location>
        <begin position="1"/>
        <end position="18"/>
    </location>
</feature>
<keyword evidence="14" id="KW-1185">Reference proteome</keyword>
<keyword evidence="11" id="KW-0732">Signal</keyword>
<dbReference type="EMBL" id="JAUNZN010000013">
    <property type="protein sequence ID" value="KAK4813018.1"/>
    <property type="molecule type" value="Genomic_DNA"/>
</dbReference>
<dbReference type="PANTHER" id="PTHR12253">
    <property type="entry name" value="RH14732P"/>
    <property type="match status" value="1"/>
</dbReference>
<name>A0AAN7RZH4_MYCAM</name>
<keyword evidence="8" id="KW-0443">Lipid metabolism</keyword>
<dbReference type="FunFam" id="1.20.90.10:FF:000002">
    <property type="entry name" value="Phospholipase A2 group III"/>
    <property type="match status" value="1"/>
</dbReference>
<dbReference type="InterPro" id="IPR016090">
    <property type="entry name" value="PLA2-like_dom"/>
</dbReference>
<dbReference type="GO" id="GO:0046872">
    <property type="term" value="F:metal ion binding"/>
    <property type="evidence" value="ECO:0007669"/>
    <property type="project" value="UniProtKB-KW"/>
</dbReference>
<feature type="domain" description="Phospholipase A2-like central" evidence="12">
    <location>
        <begin position="99"/>
        <end position="234"/>
    </location>
</feature>
<sequence>MWARALLVCMVVCARARAWPGGAVCARGVAGAGGARYVAFLSGGGPGPAALVESSWAGPGRLRACWARRDPRLARAFRAACARRPPAAPGAALQRDLAALWRRRAACADPAPSGGRRRRRGWTLPGTLWCGAGDSAGNASELGLFRGPDRCCREHDQCSAQITALQFNYGIRNYRLHTVSHCDCDARFRQCLLALNDTISNIIGVTFFNLLEVPCFVLEESEECVQWHWWGGCQRYGVVPLARMMQQSQYHYSLPAEETGSPAVQPPAKGRKSSRAGRKRLRQGLGQNPGLHQARRPATAQELWGPGTLTPASARDKAEPTARHPAAQWGLEPGPPTAMTVLEQDLAGGRRALGEAQQGAGGSAHPACAARPEDGSIGSSPAAERSGATPAPAVEGHRQQGPGRLCRCYKHLDKCEHRIAPREVKYQLHNMDTRTLFHCNCTRRLARFLRRVRDRNDIEVGVLADHIATDCFVLELPTNCGPGKGPQHNSCITATRAVLVPAQHLKKTLRHWGPLHVTSKAEHPDWKTQDSGGTLYERCLRLALEQKLGIWHHAVPR</sequence>
<keyword evidence="6" id="KW-0378">Hydrolase</keyword>
<evidence type="ECO:0000259" key="12">
    <source>
        <dbReference type="SMART" id="SM00085"/>
    </source>
</evidence>
<evidence type="ECO:0000256" key="11">
    <source>
        <dbReference type="SAM" id="SignalP"/>
    </source>
</evidence>
<evidence type="ECO:0000256" key="3">
    <source>
        <dbReference type="ARBA" id="ARBA00013278"/>
    </source>
</evidence>
<feature type="chain" id="PRO_5043007662" description="phospholipase A2" evidence="11">
    <location>
        <begin position="19"/>
        <end position="557"/>
    </location>
</feature>
<evidence type="ECO:0000256" key="6">
    <source>
        <dbReference type="ARBA" id="ARBA00022801"/>
    </source>
</evidence>
<comment type="cofactor">
    <cofactor evidence="1">
        <name>Ca(2+)</name>
        <dbReference type="ChEBI" id="CHEBI:29108"/>
    </cofactor>
</comment>
<dbReference type="SUPFAM" id="SSF48619">
    <property type="entry name" value="Phospholipase A2, PLA2"/>
    <property type="match status" value="2"/>
</dbReference>
<evidence type="ECO:0000256" key="7">
    <source>
        <dbReference type="ARBA" id="ARBA00022837"/>
    </source>
</evidence>
<dbReference type="Gene3D" id="1.20.90.10">
    <property type="entry name" value="Phospholipase A2 domain"/>
    <property type="match status" value="2"/>
</dbReference>